<dbReference type="KEGG" id="egr:104426680"/>
<feature type="coiled-coil region" evidence="1">
    <location>
        <begin position="346"/>
        <end position="398"/>
    </location>
</feature>
<sequence>MGFSTVYRCLQELFPQLDARVLKAVAIENSKDADAAVEVVLSEILPYVSVQEKPRSSPFQYLGSLNLSDGEVQSDQLSSLSRCQSMPKKANAASSESKAASRNGNTISSNTSLLGNYPRNSHEASTSHSNDKRGQAFETEELIALEKDQVQVTRVIEANQDPDVQLIAKPKPHSLTESAEVILLGTTNQPLATRGKTLHIGPAKSSDVSSLTIADAKFNQRGSCGSWTDDCNISESESSHQSELNLTSTSLKTGQSGCEQAFEHPLVALKCYLEADSINLVSNDTGEKAEEDDAALKHYFGEESPLKLKNTYSGEIHELIRWIIENAKAYKCSMLQTTLFSAMDLVVNLMKEVEEKEKVAKQAKEEASSEGIDIYLKIEELKRMLVHAKEANDMHAAEVYGERVILSTEARELQSHLLRLLDERDKSLAIIVQMRQELEIRLSAAEDVKKVAKKERLEKEAAAQHALAEQQALLEKVLHESKLLQEEEEQNNKLRAFLLDHGRIVDALQGEMNFICQDVRSLKENFDRGVQLSKSVSSRKISRTTSSSSSSNISSIFTDTKPERGKTLKIPNNIGPLNSIDDIGLPSKRVIEEEEARIGWKELEDEGWELFEGN</sequence>
<feature type="coiled-coil region" evidence="1">
    <location>
        <begin position="435"/>
        <end position="487"/>
    </location>
</feature>
<keyword evidence="1" id="KW-0175">Coiled coil</keyword>
<dbReference type="InterPro" id="IPR003892">
    <property type="entry name" value="CUE"/>
</dbReference>
<dbReference type="PANTHER" id="PTHR48459:SF1">
    <property type="entry name" value="CUE DOMAIN-CONTAINING PROTEIN"/>
    <property type="match status" value="1"/>
</dbReference>
<feature type="domain" description="CUE" evidence="3">
    <location>
        <begin position="2"/>
        <end position="45"/>
    </location>
</feature>
<protein>
    <recommendedName>
        <fullName evidence="3">CUE domain-containing protein</fullName>
    </recommendedName>
</protein>
<dbReference type="STRING" id="71139.A0A059A897"/>
<organism evidence="4">
    <name type="scientific">Eucalyptus grandis</name>
    <name type="common">Flooded gum</name>
    <dbReference type="NCBI Taxonomy" id="71139"/>
    <lineage>
        <taxon>Eukaryota</taxon>
        <taxon>Viridiplantae</taxon>
        <taxon>Streptophyta</taxon>
        <taxon>Embryophyta</taxon>
        <taxon>Tracheophyta</taxon>
        <taxon>Spermatophyta</taxon>
        <taxon>Magnoliopsida</taxon>
        <taxon>eudicotyledons</taxon>
        <taxon>Gunneridae</taxon>
        <taxon>Pentapetalae</taxon>
        <taxon>rosids</taxon>
        <taxon>malvids</taxon>
        <taxon>Myrtales</taxon>
        <taxon>Myrtaceae</taxon>
        <taxon>Myrtoideae</taxon>
        <taxon>Eucalypteae</taxon>
        <taxon>Eucalyptus</taxon>
    </lineage>
</organism>
<dbReference type="CDD" id="cd14279">
    <property type="entry name" value="CUE"/>
    <property type="match status" value="1"/>
</dbReference>
<name>A0A059A897_EUCGR</name>
<dbReference type="PANTHER" id="PTHR48459">
    <property type="entry name" value="CUE DOMAIN-CONTAINING PROTEIN"/>
    <property type="match status" value="1"/>
</dbReference>
<evidence type="ECO:0000259" key="3">
    <source>
        <dbReference type="PROSITE" id="PS51140"/>
    </source>
</evidence>
<accession>A0A059A897</accession>
<dbReference type="InParanoid" id="A0A059A897"/>
<gene>
    <name evidence="4" type="ORF">EUGRSUZ_K03388</name>
</gene>
<dbReference type="eggNOG" id="ENOG502QVXV">
    <property type="taxonomic scope" value="Eukaryota"/>
</dbReference>
<dbReference type="OrthoDB" id="620544at2759"/>
<dbReference type="EMBL" id="KK198763">
    <property type="protein sequence ID" value="KCW49924.1"/>
    <property type="molecule type" value="Genomic_DNA"/>
</dbReference>
<feature type="region of interest" description="Disordered" evidence="2">
    <location>
        <begin position="537"/>
        <end position="569"/>
    </location>
</feature>
<feature type="compositionally biased region" description="Low complexity" evidence="2">
    <location>
        <begin position="537"/>
        <end position="555"/>
    </location>
</feature>
<feature type="compositionally biased region" description="Low complexity" evidence="2">
    <location>
        <begin position="88"/>
        <end position="101"/>
    </location>
</feature>
<dbReference type="AlphaFoldDB" id="A0A059A897"/>
<evidence type="ECO:0000313" key="4">
    <source>
        <dbReference type="EMBL" id="KCW49924.1"/>
    </source>
</evidence>
<evidence type="ECO:0000256" key="1">
    <source>
        <dbReference type="SAM" id="Coils"/>
    </source>
</evidence>
<reference evidence="4" key="1">
    <citation type="submission" date="2013-07" db="EMBL/GenBank/DDBJ databases">
        <title>The genome of Eucalyptus grandis.</title>
        <authorList>
            <person name="Schmutz J."/>
            <person name="Hayes R."/>
            <person name="Myburg A."/>
            <person name="Tuskan G."/>
            <person name="Grattapaglia D."/>
            <person name="Rokhsar D.S."/>
        </authorList>
    </citation>
    <scope>NUCLEOTIDE SEQUENCE</scope>
    <source>
        <tissue evidence="4">Leaf extractions</tissue>
    </source>
</reference>
<feature type="region of interest" description="Disordered" evidence="2">
    <location>
        <begin position="76"/>
        <end position="133"/>
    </location>
</feature>
<dbReference type="Gramene" id="KCW49924">
    <property type="protein sequence ID" value="KCW49924"/>
    <property type="gene ID" value="EUGRSUZ_K03388"/>
</dbReference>
<dbReference type="PROSITE" id="PS51140">
    <property type="entry name" value="CUE"/>
    <property type="match status" value="1"/>
</dbReference>
<dbReference type="GO" id="GO:0043130">
    <property type="term" value="F:ubiquitin binding"/>
    <property type="evidence" value="ECO:0007669"/>
    <property type="project" value="InterPro"/>
</dbReference>
<evidence type="ECO:0000256" key="2">
    <source>
        <dbReference type="SAM" id="MobiDB-lite"/>
    </source>
</evidence>
<feature type="compositionally biased region" description="Polar residues" evidence="2">
    <location>
        <begin position="102"/>
        <end position="114"/>
    </location>
</feature>
<dbReference type="OMA" id="REANDMH"/>
<proteinExistence type="predicted"/>